<protein>
    <submittedName>
        <fullName evidence="1">Uncharacterized protein</fullName>
    </submittedName>
</protein>
<reference evidence="1" key="1">
    <citation type="submission" date="2020-04" db="EMBL/GenBank/DDBJ databases">
        <authorList>
            <person name="Chiriac C."/>
            <person name="Salcher M."/>
            <person name="Ghai R."/>
            <person name="Kavagutti S V."/>
        </authorList>
    </citation>
    <scope>NUCLEOTIDE SEQUENCE</scope>
</reference>
<proteinExistence type="predicted"/>
<gene>
    <name evidence="1" type="ORF">UFOVP395_168</name>
</gene>
<name>A0A6J5M5Q3_9CAUD</name>
<sequence>MPLWGRNDRASGALANVQFSNGAPIGTYTAVKLGGGANADFANTAGSRANVDIQMFNNATPGAFMSGVAVGVFGVSATEMSNNVLNNAERGAHAGWNLRRAGTGPVVSFTVTGAGSGFANGETINVSNGTSNATGTITSNATGNMVSVAVTGGGAGFTNTAMAVIGFNRERDVVEIKYTGTATGYSNTDRITVSNGIINATATVATNATGGALTFTITNPGLFSNTAANATAVVAIANATGGASGGSGATFSANLATSTGGTVTIALGGRAGRVHHETLVAMGSLGAQTAAFGTPATANDASTDNTYFPGT</sequence>
<accession>A0A6J5M5Q3</accession>
<dbReference type="EMBL" id="LR796380">
    <property type="protein sequence ID" value="CAB4140833.1"/>
    <property type="molecule type" value="Genomic_DNA"/>
</dbReference>
<organism evidence="1">
    <name type="scientific">uncultured Caudovirales phage</name>
    <dbReference type="NCBI Taxonomy" id="2100421"/>
    <lineage>
        <taxon>Viruses</taxon>
        <taxon>Duplodnaviria</taxon>
        <taxon>Heunggongvirae</taxon>
        <taxon>Uroviricota</taxon>
        <taxon>Caudoviricetes</taxon>
        <taxon>Peduoviridae</taxon>
        <taxon>Maltschvirus</taxon>
        <taxon>Maltschvirus maltsch</taxon>
    </lineage>
</organism>
<evidence type="ECO:0000313" key="1">
    <source>
        <dbReference type="EMBL" id="CAB4140833.1"/>
    </source>
</evidence>